<gene>
    <name evidence="11" type="primary">CLDN34</name>
</gene>
<dbReference type="GO" id="GO:0005198">
    <property type="term" value="F:structural molecule activity"/>
    <property type="evidence" value="ECO:0007669"/>
    <property type="project" value="InterPro"/>
</dbReference>
<evidence type="ECO:0000256" key="2">
    <source>
        <dbReference type="ARBA" id="ARBA00004651"/>
    </source>
</evidence>
<keyword evidence="9 10" id="KW-0472">Membrane</keyword>
<evidence type="ECO:0000256" key="1">
    <source>
        <dbReference type="ARBA" id="ARBA00004435"/>
    </source>
</evidence>
<dbReference type="Ensembl" id="ENSEAST00005036150.2">
    <property type="protein sequence ID" value="ENSEASP00005033168.2"/>
    <property type="gene ID" value="ENSEASG00005022698.2"/>
</dbReference>
<organism evidence="11 12">
    <name type="scientific">Equus asinus</name>
    <name type="common">Donkey</name>
    <name type="synonym">Equus africanus asinus</name>
    <dbReference type="NCBI Taxonomy" id="9793"/>
    <lineage>
        <taxon>Eukaryota</taxon>
        <taxon>Metazoa</taxon>
        <taxon>Chordata</taxon>
        <taxon>Craniata</taxon>
        <taxon>Vertebrata</taxon>
        <taxon>Euteleostomi</taxon>
        <taxon>Mammalia</taxon>
        <taxon>Eutheria</taxon>
        <taxon>Laurasiatheria</taxon>
        <taxon>Perissodactyla</taxon>
        <taxon>Equidae</taxon>
        <taxon>Equus</taxon>
    </lineage>
</organism>
<accession>A0A8C4MYV0</accession>
<dbReference type="RefSeq" id="XP_070359110.1">
    <property type="nucleotide sequence ID" value="XM_070503009.1"/>
</dbReference>
<dbReference type="PRINTS" id="PR01077">
    <property type="entry name" value="CLAUDIN"/>
</dbReference>
<dbReference type="GeneTree" id="ENSGT00390000005717"/>
<comment type="subcellular location">
    <subcellularLocation>
        <location evidence="1">Cell junction</location>
        <location evidence="1">Tight junction</location>
    </subcellularLocation>
    <subcellularLocation>
        <location evidence="2">Cell membrane</location>
        <topology evidence="2">Multi-pass membrane protein</topology>
    </subcellularLocation>
</comment>
<keyword evidence="12" id="KW-1185">Reference proteome</keyword>
<dbReference type="PANTHER" id="PTHR12002">
    <property type="entry name" value="CLAUDIN"/>
    <property type="match status" value="1"/>
</dbReference>
<feature type="transmembrane region" description="Helical" evidence="10">
    <location>
        <begin position="92"/>
        <end position="115"/>
    </location>
</feature>
<dbReference type="InterPro" id="IPR004031">
    <property type="entry name" value="PMP22/EMP/MP20/Claudin"/>
</dbReference>
<proteinExistence type="inferred from homology"/>
<keyword evidence="5" id="KW-1003">Cell membrane</keyword>
<keyword evidence="6 10" id="KW-0812">Transmembrane</keyword>
<reference evidence="11" key="3">
    <citation type="submission" date="2025-09" db="UniProtKB">
        <authorList>
            <consortium name="Ensembl"/>
        </authorList>
    </citation>
    <scope>IDENTIFICATION</scope>
</reference>
<comment type="similarity">
    <text evidence="3">Belongs to the claudin family.</text>
</comment>
<evidence type="ECO:0000313" key="11">
    <source>
        <dbReference type="Ensembl" id="ENSEASP00005033168.2"/>
    </source>
</evidence>
<evidence type="ECO:0000313" key="12">
    <source>
        <dbReference type="Proteomes" id="UP000694387"/>
    </source>
</evidence>
<dbReference type="Gene3D" id="1.20.140.150">
    <property type="match status" value="1"/>
</dbReference>
<dbReference type="CTD" id="100288814"/>
<evidence type="ECO:0000256" key="5">
    <source>
        <dbReference type="ARBA" id="ARBA00022475"/>
    </source>
</evidence>
<dbReference type="GO" id="GO:0005923">
    <property type="term" value="C:bicellular tight junction"/>
    <property type="evidence" value="ECO:0007669"/>
    <property type="project" value="UniProtKB-SubCell"/>
</dbReference>
<evidence type="ECO:0000256" key="4">
    <source>
        <dbReference type="ARBA" id="ARBA00022427"/>
    </source>
</evidence>
<keyword evidence="8 10" id="KW-1133">Transmembrane helix</keyword>
<evidence type="ECO:0000256" key="7">
    <source>
        <dbReference type="ARBA" id="ARBA00022949"/>
    </source>
</evidence>
<reference evidence="11 12" key="1">
    <citation type="journal article" date="2020" name="Nat. Commun.">
        <title>Donkey genomes provide new insights into domestication and selection for coat color.</title>
        <authorList>
            <person name="Wang"/>
            <person name="C."/>
            <person name="Li"/>
            <person name="H."/>
            <person name="Guo"/>
            <person name="Y."/>
            <person name="Huang"/>
            <person name="J."/>
            <person name="Sun"/>
            <person name="Y."/>
            <person name="Min"/>
            <person name="J."/>
            <person name="Wang"/>
            <person name="J."/>
            <person name="Fang"/>
            <person name="X."/>
            <person name="Zhao"/>
            <person name="Z."/>
            <person name="Wang"/>
            <person name="S."/>
            <person name="Zhang"/>
            <person name="Y."/>
            <person name="Liu"/>
            <person name="Q."/>
            <person name="Jiang"/>
            <person name="Q."/>
            <person name="Wang"/>
            <person name="X."/>
            <person name="Guo"/>
            <person name="Y."/>
            <person name="Yang"/>
            <person name="C."/>
            <person name="Wang"/>
            <person name="Y."/>
            <person name="Tian"/>
            <person name="F."/>
            <person name="Zhuang"/>
            <person name="G."/>
            <person name="Fan"/>
            <person name="Y."/>
            <person name="Gao"/>
            <person name="Q."/>
            <person name="Li"/>
            <person name="Y."/>
            <person name="Ju"/>
            <person name="Z."/>
            <person name="Li"/>
            <person name="J."/>
            <person name="Li"/>
            <person name="R."/>
            <person name="Hou"/>
            <person name="M."/>
            <person name="Yang"/>
            <person name="G."/>
            <person name="Liu"/>
            <person name="G."/>
            <person name="Liu"/>
            <person name="W."/>
            <person name="Guo"/>
            <person name="J."/>
            <person name="Pan"/>
            <person name="S."/>
            <person name="Fan"/>
            <person name="G."/>
            <person name="Zhang"/>
            <person name="W."/>
            <person name="Zhang"/>
            <person name="R."/>
            <person name="Yu"/>
            <person name="J."/>
            <person name="Zhang"/>
            <person name="X."/>
            <person name="Yin"/>
            <person name="Q."/>
            <person name="Ji"/>
            <person name="C."/>
            <person name="Jin"/>
            <person name="Y."/>
            <person name="Yue"/>
            <person name="G."/>
            <person name="Liu"/>
            <person name="M."/>
            <person name="Xu"/>
            <person name="J."/>
            <person name="Liu"/>
            <person name="S."/>
            <person name="Jordana"/>
            <person name="J."/>
            <person name="Noce"/>
            <person name="A."/>
            <person name="Amills"/>
            <person name="M."/>
            <person name="Wu"/>
            <person name="D.D."/>
            <person name="Li"/>
            <person name="S."/>
            <person name="Zhou"/>
            <person name="X. and Zhong"/>
            <person name="J."/>
        </authorList>
    </citation>
    <scope>NUCLEOTIDE SEQUENCE [LARGE SCALE GENOMIC DNA]</scope>
</reference>
<evidence type="ECO:0000256" key="9">
    <source>
        <dbReference type="ARBA" id="ARBA00023136"/>
    </source>
</evidence>
<dbReference type="OrthoDB" id="9895009at2759"/>
<dbReference type="GO" id="GO:0005886">
    <property type="term" value="C:plasma membrane"/>
    <property type="evidence" value="ECO:0007669"/>
    <property type="project" value="UniProtKB-SubCell"/>
</dbReference>
<feature type="transmembrane region" description="Helical" evidence="10">
    <location>
        <begin position="12"/>
        <end position="32"/>
    </location>
</feature>
<dbReference type="Pfam" id="PF13903">
    <property type="entry name" value="Claudin_2"/>
    <property type="match status" value="1"/>
</dbReference>
<evidence type="ECO:0000256" key="8">
    <source>
        <dbReference type="ARBA" id="ARBA00022989"/>
    </source>
</evidence>
<reference evidence="11" key="2">
    <citation type="submission" date="2025-08" db="UniProtKB">
        <authorList>
            <consortium name="Ensembl"/>
        </authorList>
    </citation>
    <scope>IDENTIFICATION</scope>
</reference>
<dbReference type="InterPro" id="IPR006187">
    <property type="entry name" value="Claudin"/>
</dbReference>
<dbReference type="KEGG" id="eai:106840193"/>
<evidence type="ECO:0000256" key="6">
    <source>
        <dbReference type="ARBA" id="ARBA00022692"/>
    </source>
</evidence>
<keyword evidence="7" id="KW-0965">Cell junction</keyword>
<feature type="transmembrane region" description="Helical" evidence="10">
    <location>
        <begin position="176"/>
        <end position="198"/>
    </location>
</feature>
<protein>
    <submittedName>
        <fullName evidence="11">Claudin 34</fullName>
    </submittedName>
</protein>
<feature type="transmembrane region" description="Helical" evidence="10">
    <location>
        <begin position="127"/>
        <end position="148"/>
    </location>
</feature>
<keyword evidence="4" id="KW-0796">Tight junction</keyword>
<evidence type="ECO:0000256" key="3">
    <source>
        <dbReference type="ARBA" id="ARBA00008295"/>
    </source>
</evidence>
<name>A0A8C4MYV0_EQUAS</name>
<dbReference type="AlphaFoldDB" id="A0A8C4MYV0"/>
<dbReference type="Proteomes" id="UP000694387">
    <property type="component" value="Chromosome 4"/>
</dbReference>
<sequence>MILLINSAHCQVAGFAVATVGWILSTICMGFAEWRVWYMNNTSLLPSGLARVGMWKICIYYHADNFYRATSCYHYTYCDTFLPLDIRIAQNLLLIASILGLLGKASITFALRNVYMGILRKNATCNAFVASGILNIAAGVCISVAVTWNYHSVMNEEGIAFPPYFYVPFKPDAQEIGNAIIVACLAAFLMLLSGLCFLSYKFPLDSHVCPEISEI</sequence>
<dbReference type="GeneID" id="106840193"/>
<evidence type="ECO:0000256" key="10">
    <source>
        <dbReference type="SAM" id="Phobius"/>
    </source>
</evidence>